<dbReference type="PANTHER" id="PTHR37173:SF1">
    <property type="entry name" value="PROLINE-RICH FAMILY PROTEIN"/>
    <property type="match status" value="1"/>
</dbReference>
<feature type="region of interest" description="Disordered" evidence="1">
    <location>
        <begin position="285"/>
        <end position="318"/>
    </location>
</feature>
<dbReference type="PANTHER" id="PTHR37173">
    <property type="entry name" value="HYDROXYPROLINE-RICH GLYCOPROTEIN FAMILY PROTEIN"/>
    <property type="match status" value="1"/>
</dbReference>
<dbReference type="OrthoDB" id="1735564at2759"/>
<accession>A0A2C9V6A1</accession>
<protein>
    <submittedName>
        <fullName evidence="2">Uncharacterized protein</fullName>
    </submittedName>
</protein>
<dbReference type="EMBL" id="CM004396">
    <property type="protein sequence ID" value="OAY40113.1"/>
    <property type="molecule type" value="Genomic_DNA"/>
</dbReference>
<dbReference type="Pfam" id="PF15306">
    <property type="entry name" value="LIN37"/>
    <property type="match status" value="1"/>
</dbReference>
<organism evidence="2 3">
    <name type="scientific">Manihot esculenta</name>
    <name type="common">Cassava</name>
    <name type="synonym">Jatropha manihot</name>
    <dbReference type="NCBI Taxonomy" id="3983"/>
    <lineage>
        <taxon>Eukaryota</taxon>
        <taxon>Viridiplantae</taxon>
        <taxon>Streptophyta</taxon>
        <taxon>Embryophyta</taxon>
        <taxon>Tracheophyta</taxon>
        <taxon>Spermatophyta</taxon>
        <taxon>Magnoliopsida</taxon>
        <taxon>eudicotyledons</taxon>
        <taxon>Gunneridae</taxon>
        <taxon>Pentapetalae</taxon>
        <taxon>rosids</taxon>
        <taxon>fabids</taxon>
        <taxon>Malpighiales</taxon>
        <taxon>Euphorbiaceae</taxon>
        <taxon>Crotonoideae</taxon>
        <taxon>Manihoteae</taxon>
        <taxon>Manihot</taxon>
    </lineage>
</organism>
<dbReference type="STRING" id="3983.A0A2C9V6A1"/>
<name>A0A2C9V6A1_MANES</name>
<feature type="region of interest" description="Disordered" evidence="1">
    <location>
        <begin position="1"/>
        <end position="24"/>
    </location>
</feature>
<reference evidence="3" key="1">
    <citation type="journal article" date="2016" name="Nat. Biotechnol.">
        <title>Sequencing wild and cultivated cassava and related species reveals extensive interspecific hybridization and genetic diversity.</title>
        <authorList>
            <person name="Bredeson J.V."/>
            <person name="Lyons J.B."/>
            <person name="Prochnik S.E."/>
            <person name="Wu G.A."/>
            <person name="Ha C.M."/>
            <person name="Edsinger-Gonzales E."/>
            <person name="Grimwood J."/>
            <person name="Schmutz J."/>
            <person name="Rabbi I.Y."/>
            <person name="Egesi C."/>
            <person name="Nauluvula P."/>
            <person name="Lebot V."/>
            <person name="Ndunguru J."/>
            <person name="Mkamilo G."/>
            <person name="Bart R.S."/>
            <person name="Setter T.L."/>
            <person name="Gleadow R.M."/>
            <person name="Kulakow P."/>
            <person name="Ferguson M.E."/>
            <person name="Rounsley S."/>
            <person name="Rokhsar D.S."/>
        </authorList>
    </citation>
    <scope>NUCLEOTIDE SEQUENCE [LARGE SCALE GENOMIC DNA]</scope>
    <source>
        <strain evidence="3">cv. AM560-2</strain>
    </source>
</reference>
<dbReference type="Gramene" id="Manes.10G151100.1.v8.1">
    <property type="protein sequence ID" value="Manes.10G151100.1.v8.1.CDS"/>
    <property type="gene ID" value="Manes.10G151100.v8.1"/>
</dbReference>
<gene>
    <name evidence="2" type="ORF">MANES_10G151100v8</name>
</gene>
<evidence type="ECO:0000256" key="1">
    <source>
        <dbReference type="SAM" id="MobiDB-lite"/>
    </source>
</evidence>
<sequence>MATTSNNLAASAASAATATTTTTRPFSATATTAAAAAAAKSPSRPQTHHASPFPLYHYYASQNIQIRPQTQTKTQISNPISSSQQQQGILYPVASSGRGFIPRPVRPADQTVTVANNQNLTSGAYHPRAVGVAYRPPIGSGSGPASGTSPGCPRSHPHMDSGLAHIPHPSFHHPVHMIRQHPPHLQHQQQQHYIGGSAGAGLAPIKGIPVTGQLKAASSPLPDSDSNVYKTLRDRSRDDTLTIVRDRKVKISNEASLYALCRSWLRNGLPEESQPHYGDVVKSLPRPLPMPVLGTHSPNKEDEEEVEDNDKDEQSFDHLSTQDLLKRHIQRAKKVRARLREGRLKRIARYKTRLALLLPPQVEQFRNDTAAGN</sequence>
<dbReference type="AlphaFoldDB" id="A0A2C9V6A1"/>
<dbReference type="GO" id="GO:0017053">
    <property type="term" value="C:transcription repressor complex"/>
    <property type="evidence" value="ECO:0007669"/>
    <property type="project" value="InterPro"/>
</dbReference>
<comment type="caution">
    <text evidence="2">The sequence shown here is derived from an EMBL/GenBank/DDBJ whole genome shotgun (WGS) entry which is preliminary data.</text>
</comment>
<feature type="compositionally biased region" description="Low complexity" evidence="1">
    <location>
        <begin position="136"/>
        <end position="153"/>
    </location>
</feature>
<evidence type="ECO:0000313" key="2">
    <source>
        <dbReference type="EMBL" id="OAY40113.1"/>
    </source>
</evidence>
<proteinExistence type="predicted"/>
<feature type="compositionally biased region" description="Acidic residues" evidence="1">
    <location>
        <begin position="301"/>
        <end position="311"/>
    </location>
</feature>
<feature type="region of interest" description="Disordered" evidence="1">
    <location>
        <begin position="136"/>
        <end position="169"/>
    </location>
</feature>
<dbReference type="Proteomes" id="UP000091857">
    <property type="component" value="Chromosome 10"/>
</dbReference>
<keyword evidence="3" id="KW-1185">Reference proteome</keyword>
<dbReference type="InterPro" id="IPR028226">
    <property type="entry name" value="LIN37"/>
</dbReference>
<evidence type="ECO:0000313" key="3">
    <source>
        <dbReference type="Proteomes" id="UP000091857"/>
    </source>
</evidence>